<evidence type="ECO:0000259" key="1">
    <source>
        <dbReference type="Pfam" id="PF03184"/>
    </source>
</evidence>
<accession>A0A087TR38</accession>
<evidence type="ECO:0000313" key="2">
    <source>
        <dbReference type="EMBL" id="KFM67577.1"/>
    </source>
</evidence>
<dbReference type="InterPro" id="IPR004875">
    <property type="entry name" value="DDE_SF_endonuclease_dom"/>
</dbReference>
<dbReference type="Proteomes" id="UP000054359">
    <property type="component" value="Unassembled WGS sequence"/>
</dbReference>
<protein>
    <recommendedName>
        <fullName evidence="1">DDE-1 domain-containing protein</fullName>
    </recommendedName>
</protein>
<gene>
    <name evidence="2" type="ORF">X975_21826</name>
</gene>
<proteinExistence type="predicted"/>
<feature type="non-terminal residue" evidence="2">
    <location>
        <position position="105"/>
    </location>
</feature>
<dbReference type="AlphaFoldDB" id="A0A087TR38"/>
<dbReference type="GO" id="GO:0003676">
    <property type="term" value="F:nucleic acid binding"/>
    <property type="evidence" value="ECO:0007669"/>
    <property type="project" value="InterPro"/>
</dbReference>
<evidence type="ECO:0000313" key="3">
    <source>
        <dbReference type="Proteomes" id="UP000054359"/>
    </source>
</evidence>
<reference evidence="2 3" key="1">
    <citation type="submission" date="2013-11" db="EMBL/GenBank/DDBJ databases">
        <title>Genome sequencing of Stegodyphus mimosarum.</title>
        <authorList>
            <person name="Bechsgaard J."/>
        </authorList>
    </citation>
    <scope>NUCLEOTIDE SEQUENCE [LARGE SCALE GENOMIC DNA]</scope>
</reference>
<organism evidence="2 3">
    <name type="scientific">Stegodyphus mimosarum</name>
    <name type="common">African social velvet spider</name>
    <dbReference type="NCBI Taxonomy" id="407821"/>
    <lineage>
        <taxon>Eukaryota</taxon>
        <taxon>Metazoa</taxon>
        <taxon>Ecdysozoa</taxon>
        <taxon>Arthropoda</taxon>
        <taxon>Chelicerata</taxon>
        <taxon>Arachnida</taxon>
        <taxon>Araneae</taxon>
        <taxon>Araneomorphae</taxon>
        <taxon>Entelegynae</taxon>
        <taxon>Eresoidea</taxon>
        <taxon>Eresidae</taxon>
        <taxon>Stegodyphus</taxon>
    </lineage>
</organism>
<dbReference type="Pfam" id="PF03184">
    <property type="entry name" value="DDE_1"/>
    <property type="match status" value="1"/>
</dbReference>
<keyword evidence="3" id="KW-1185">Reference proteome</keyword>
<feature type="domain" description="DDE-1" evidence="1">
    <location>
        <begin position="34"/>
        <end position="102"/>
    </location>
</feature>
<name>A0A087TR38_STEMI</name>
<dbReference type="OrthoDB" id="6428588at2759"/>
<dbReference type="EMBL" id="KK116365">
    <property type="protein sequence ID" value="KFM67577.1"/>
    <property type="molecule type" value="Genomic_DNA"/>
</dbReference>
<sequence length="105" mass="11838">MKSQLASIESSENSCDAEMREADVQLKQCVPVLQENTTTSQTNNKNAWITSHILSDFLKKWYKEPKQENVALLLDNCAVDPTALLLKNIKLVFLPPNTTSILYLV</sequence>